<protein>
    <submittedName>
        <fullName evidence="3">Uncharacterized protein LOC125419532</fullName>
    </submittedName>
    <submittedName>
        <fullName evidence="4">Uncharacterized protein LOC132800022</fullName>
    </submittedName>
</protein>
<proteinExistence type="predicted"/>
<evidence type="ECO:0000313" key="3">
    <source>
        <dbReference type="RefSeq" id="XP_048321691.2"/>
    </source>
</evidence>
<evidence type="ECO:0000313" key="2">
    <source>
        <dbReference type="Proteomes" id="UP001652623"/>
    </source>
</evidence>
<dbReference type="RefSeq" id="XP_060668895.1">
    <property type="nucleotide sequence ID" value="XM_060812912.1"/>
</dbReference>
<keyword evidence="2" id="KW-1185">Reference proteome</keyword>
<dbReference type="InterPro" id="IPR040404">
    <property type="entry name" value="Phylloplanin-like"/>
</dbReference>
<gene>
    <name evidence="3" type="primary">LOC125419532</name>
    <name evidence="4" type="synonym">LOC132800022</name>
</gene>
<evidence type="ECO:0000256" key="1">
    <source>
        <dbReference type="SAM" id="SignalP"/>
    </source>
</evidence>
<sequence>MEKHPSAYLLFLAFLVLTTAKSSSASSVNLASGTNVVTAGFVTCLVRRIPPPSGPPVAGTNVSLSCDGARTSLGQAVTNASGFYKISLNVSPGLLFNTTGCTIFVSLLLANCTSLPASGVVRAQLLSGPV</sequence>
<keyword evidence="1" id="KW-0732">Signal</keyword>
<dbReference type="GeneID" id="125419532"/>
<dbReference type="PANTHER" id="PTHR34458:SF11">
    <property type="entry name" value="MD-2-RELATED LIPID-RECOGNITION DOMAIN-CONTAINING PROTEIN"/>
    <property type="match status" value="1"/>
</dbReference>
<dbReference type="PANTHER" id="PTHR34458">
    <property type="entry name" value="POLLEN OLE E 1 ALLERGEN AND EXTENSIN FAMILY PROTEIN-RELATED"/>
    <property type="match status" value="1"/>
</dbReference>
<accession>A0ABM3I6Q4</accession>
<evidence type="ECO:0000313" key="4">
    <source>
        <dbReference type="RefSeq" id="XP_060668895.1"/>
    </source>
</evidence>
<feature type="signal peptide" evidence="1">
    <location>
        <begin position="1"/>
        <end position="25"/>
    </location>
</feature>
<dbReference type="RefSeq" id="XP_048321691.2">
    <property type="nucleotide sequence ID" value="XM_048465734.2"/>
</dbReference>
<feature type="chain" id="PRO_5045024608" evidence="1">
    <location>
        <begin position="26"/>
        <end position="130"/>
    </location>
</feature>
<name>A0ABM3I6Q4_ZIZJJ</name>
<reference evidence="3 4" key="1">
    <citation type="submission" date="2025-05" db="UniProtKB">
        <authorList>
            <consortium name="RefSeq"/>
        </authorList>
    </citation>
    <scope>IDENTIFICATION</scope>
    <source>
        <tissue evidence="3 4">Seedling</tissue>
    </source>
</reference>
<dbReference type="RefSeq" id="XP_015899356.3">
    <property type="nucleotide sequence ID" value="XM_016043870.3"/>
</dbReference>
<organism evidence="2 3">
    <name type="scientific">Ziziphus jujuba</name>
    <name type="common">Chinese jujube</name>
    <name type="synonym">Ziziphus sativa</name>
    <dbReference type="NCBI Taxonomy" id="326968"/>
    <lineage>
        <taxon>Eukaryota</taxon>
        <taxon>Viridiplantae</taxon>
        <taxon>Streptophyta</taxon>
        <taxon>Embryophyta</taxon>
        <taxon>Tracheophyta</taxon>
        <taxon>Spermatophyta</taxon>
        <taxon>Magnoliopsida</taxon>
        <taxon>eudicotyledons</taxon>
        <taxon>Gunneridae</taxon>
        <taxon>Pentapetalae</taxon>
        <taxon>rosids</taxon>
        <taxon>fabids</taxon>
        <taxon>Rosales</taxon>
        <taxon>Rhamnaceae</taxon>
        <taxon>Paliureae</taxon>
        <taxon>Ziziphus</taxon>
    </lineage>
</organism>
<dbReference type="Proteomes" id="UP001652623">
    <property type="component" value="Chromosome 11"/>
</dbReference>